<reference evidence="3" key="1">
    <citation type="submission" date="2022-11" db="UniProtKB">
        <authorList>
            <consortium name="WormBaseParasite"/>
        </authorList>
    </citation>
    <scope>IDENTIFICATION</scope>
</reference>
<feature type="compositionally biased region" description="Basic residues" evidence="1">
    <location>
        <begin position="352"/>
        <end position="373"/>
    </location>
</feature>
<proteinExistence type="predicted"/>
<feature type="compositionally biased region" description="Polar residues" evidence="1">
    <location>
        <begin position="330"/>
        <end position="350"/>
    </location>
</feature>
<evidence type="ECO:0000256" key="1">
    <source>
        <dbReference type="SAM" id="MobiDB-lite"/>
    </source>
</evidence>
<dbReference type="WBParaSite" id="jg10879">
    <property type="protein sequence ID" value="jg10879"/>
    <property type="gene ID" value="jg10879"/>
</dbReference>
<feature type="region of interest" description="Disordered" evidence="1">
    <location>
        <begin position="256"/>
        <end position="276"/>
    </location>
</feature>
<evidence type="ECO:0000313" key="2">
    <source>
        <dbReference type="Proteomes" id="UP000887574"/>
    </source>
</evidence>
<name>A0A915CNK5_9BILA</name>
<feature type="compositionally biased region" description="Basic and acidic residues" evidence="1">
    <location>
        <begin position="256"/>
        <end position="274"/>
    </location>
</feature>
<accession>A0A915CNK5</accession>
<dbReference type="AlphaFoldDB" id="A0A915CNK5"/>
<feature type="region of interest" description="Disordered" evidence="1">
    <location>
        <begin position="322"/>
        <end position="373"/>
    </location>
</feature>
<keyword evidence="2" id="KW-1185">Reference proteome</keyword>
<protein>
    <submittedName>
        <fullName evidence="3">Uncharacterized protein</fullName>
    </submittedName>
</protein>
<sequence>MHPGDRVQVYVKSSCVLNSEADIYEANEIIQDIAFRMIASYVSSLDDVPKEVMKEKMESEISSKPVRTTLYLSCKHGGIISYHQYFQKEGEDERRDNRIMEIIRIETELLKTDFNVYPNNDEMAQKFIEMYKNRRNELEESNRPVKKKPWCRIDKEFSFTKNQSLDRKLNTYGRQLLFMYAISLLPKPSYYLHWINRYDMERKYESIREETRTKIFNQHMELDEKLLTLEIKEPPTTDTQADNLLRWLKHEREKLLRKPEDSKSKDNAEKENKKKMQLTSTKTFIKVEIKNLRNPLEILNPYQILTLYINSTILDIEKTKEISDQDGDTSSDSNTSENKLKQLQNTSLGSKNQKRNMKRKNRKKATRRKQKNE</sequence>
<organism evidence="2 3">
    <name type="scientific">Ditylenchus dipsaci</name>
    <dbReference type="NCBI Taxonomy" id="166011"/>
    <lineage>
        <taxon>Eukaryota</taxon>
        <taxon>Metazoa</taxon>
        <taxon>Ecdysozoa</taxon>
        <taxon>Nematoda</taxon>
        <taxon>Chromadorea</taxon>
        <taxon>Rhabditida</taxon>
        <taxon>Tylenchina</taxon>
        <taxon>Tylenchomorpha</taxon>
        <taxon>Sphaerularioidea</taxon>
        <taxon>Anguinidae</taxon>
        <taxon>Anguininae</taxon>
        <taxon>Ditylenchus</taxon>
    </lineage>
</organism>
<evidence type="ECO:0000313" key="3">
    <source>
        <dbReference type="WBParaSite" id="jg10879"/>
    </source>
</evidence>
<dbReference type="Proteomes" id="UP000887574">
    <property type="component" value="Unplaced"/>
</dbReference>